<dbReference type="Proteomes" id="UP000570361">
    <property type="component" value="Unassembled WGS sequence"/>
</dbReference>
<dbReference type="AlphaFoldDB" id="A0A7W5B136"/>
<keyword evidence="2" id="KW-1185">Reference proteome</keyword>
<organism evidence="1 2">
    <name type="scientific">Paenibacillus phyllosphaerae</name>
    <dbReference type="NCBI Taxonomy" id="274593"/>
    <lineage>
        <taxon>Bacteria</taxon>
        <taxon>Bacillati</taxon>
        <taxon>Bacillota</taxon>
        <taxon>Bacilli</taxon>
        <taxon>Bacillales</taxon>
        <taxon>Paenibacillaceae</taxon>
        <taxon>Paenibacillus</taxon>
    </lineage>
</organism>
<comment type="caution">
    <text evidence="1">The sequence shown here is derived from an EMBL/GenBank/DDBJ whole genome shotgun (WGS) entry which is preliminary data.</text>
</comment>
<protein>
    <submittedName>
        <fullName evidence="1">Uncharacterized protein</fullName>
    </submittedName>
</protein>
<gene>
    <name evidence="1" type="ORF">FHS18_004029</name>
</gene>
<sequence length="71" mass="8366">MELAYTLILDTKYFIFCINDDKELVHGFEFDTKRELKEFIVNHGSHCPDCDSKLNIRDIRVAFVKKDTIVL</sequence>
<accession>A0A7W5B136</accession>
<name>A0A7W5B136_9BACL</name>
<evidence type="ECO:0000313" key="2">
    <source>
        <dbReference type="Proteomes" id="UP000570361"/>
    </source>
</evidence>
<proteinExistence type="predicted"/>
<reference evidence="1 2" key="1">
    <citation type="submission" date="2020-08" db="EMBL/GenBank/DDBJ databases">
        <title>Genomic Encyclopedia of Type Strains, Phase III (KMG-III): the genomes of soil and plant-associated and newly described type strains.</title>
        <authorList>
            <person name="Whitman W."/>
        </authorList>
    </citation>
    <scope>NUCLEOTIDE SEQUENCE [LARGE SCALE GENOMIC DNA]</scope>
    <source>
        <strain evidence="1 2">CECT 5862</strain>
    </source>
</reference>
<evidence type="ECO:0000313" key="1">
    <source>
        <dbReference type="EMBL" id="MBB3111961.1"/>
    </source>
</evidence>
<dbReference type="EMBL" id="JACHXK010000009">
    <property type="protein sequence ID" value="MBB3111961.1"/>
    <property type="molecule type" value="Genomic_DNA"/>
</dbReference>